<protein>
    <submittedName>
        <fullName evidence="1">Uncharacterized protein</fullName>
    </submittedName>
</protein>
<organism evidence="1 2">
    <name type="scientific">Croceibacterium salegens</name>
    <dbReference type="NCBI Taxonomy" id="1737568"/>
    <lineage>
        <taxon>Bacteria</taxon>
        <taxon>Pseudomonadati</taxon>
        <taxon>Pseudomonadota</taxon>
        <taxon>Alphaproteobacteria</taxon>
        <taxon>Sphingomonadales</taxon>
        <taxon>Erythrobacteraceae</taxon>
        <taxon>Croceibacterium</taxon>
    </lineage>
</organism>
<reference evidence="1 2" key="1">
    <citation type="submission" date="2019-12" db="EMBL/GenBank/DDBJ databases">
        <title>Genomic-based taxomic classification of the family Erythrobacteraceae.</title>
        <authorList>
            <person name="Xu L."/>
        </authorList>
    </citation>
    <scope>NUCLEOTIDE SEQUENCE [LARGE SCALE GENOMIC DNA]</scope>
    <source>
        <strain evidence="1 2">MCCC 1K01500</strain>
    </source>
</reference>
<evidence type="ECO:0000313" key="1">
    <source>
        <dbReference type="EMBL" id="MXO60333.1"/>
    </source>
</evidence>
<evidence type="ECO:0000313" key="2">
    <source>
        <dbReference type="Proteomes" id="UP000433652"/>
    </source>
</evidence>
<dbReference type="EMBL" id="WTYM01000048">
    <property type="protein sequence ID" value="MXO60333.1"/>
    <property type="molecule type" value="Genomic_DNA"/>
</dbReference>
<dbReference type="RefSeq" id="WP_159795992.1">
    <property type="nucleotide sequence ID" value="NZ_WTYM01000048.1"/>
</dbReference>
<gene>
    <name evidence="1" type="ORF">GRI89_12365</name>
</gene>
<keyword evidence="2" id="KW-1185">Reference proteome</keyword>
<accession>A0A6I4SWV4</accession>
<dbReference type="OrthoDB" id="7429024at2"/>
<dbReference type="Proteomes" id="UP000433652">
    <property type="component" value="Unassembled WGS sequence"/>
</dbReference>
<comment type="caution">
    <text evidence="1">The sequence shown here is derived from an EMBL/GenBank/DDBJ whole genome shotgun (WGS) entry which is preliminary data.</text>
</comment>
<name>A0A6I4SWV4_9SPHN</name>
<sequence length="129" mass="14188">MLWVAAAVSTFTLPPSAESLIERARKTYEVEKPEREACPEAQGNEIVVCREVVDPDKYRVPSDTDRGVVKDEIPRAPDVSTLPKCDEETVCMKVGATPRNPLIIDLEEIPEAPEGSDADLVARGLKAER</sequence>
<dbReference type="AlphaFoldDB" id="A0A6I4SWV4"/>
<proteinExistence type="predicted"/>